<organism evidence="3 4">
    <name type="scientific">Bradyrhizobium betae</name>
    <dbReference type="NCBI Taxonomy" id="244734"/>
    <lineage>
        <taxon>Bacteria</taxon>
        <taxon>Pseudomonadati</taxon>
        <taxon>Pseudomonadota</taxon>
        <taxon>Alphaproteobacteria</taxon>
        <taxon>Hyphomicrobiales</taxon>
        <taxon>Nitrobacteraceae</taxon>
        <taxon>Bradyrhizobium</taxon>
    </lineage>
</organism>
<reference evidence="3" key="1">
    <citation type="submission" date="2018-04" db="EMBL/GenBank/DDBJ databases">
        <title>Genomes of Endosymbiotic and Endophytic Bradyrhizobium Publication status.</title>
        <authorList>
            <person name="Guha S."/>
            <person name="Jorrin B."/>
            <person name="Sarkar M."/>
            <person name="Poole P.S."/>
            <person name="DasGupta M."/>
        </authorList>
    </citation>
    <scope>NUCLEOTIDE SEQUENCE</scope>
    <source>
        <strain evidence="3">WBOS16</strain>
    </source>
</reference>
<keyword evidence="2" id="KW-0472">Membrane</keyword>
<proteinExistence type="predicted"/>
<dbReference type="AlphaFoldDB" id="A0AAE9NC94"/>
<evidence type="ECO:0000256" key="1">
    <source>
        <dbReference type="SAM" id="MobiDB-lite"/>
    </source>
</evidence>
<sequence length="77" mass="8372">MDNYRDLVSAALALLCAGVMLVAGHLFIEWRARNGDSGMGMEAPSSEDLPLPMISNGSPSSRKMIELPAELRRKRAV</sequence>
<feature type="region of interest" description="Disordered" evidence="1">
    <location>
        <begin position="39"/>
        <end position="61"/>
    </location>
</feature>
<keyword evidence="2" id="KW-0812">Transmembrane</keyword>
<evidence type="ECO:0000313" key="3">
    <source>
        <dbReference type="EMBL" id="UUO66395.1"/>
    </source>
</evidence>
<dbReference type="Proteomes" id="UP001058872">
    <property type="component" value="Chromosome"/>
</dbReference>
<name>A0AAE9NC94_9BRAD</name>
<feature type="transmembrane region" description="Helical" evidence="2">
    <location>
        <begin position="7"/>
        <end position="28"/>
    </location>
</feature>
<dbReference type="EMBL" id="CP028989">
    <property type="protein sequence ID" value="UUO66395.1"/>
    <property type="molecule type" value="Genomic_DNA"/>
</dbReference>
<evidence type="ECO:0000256" key="2">
    <source>
        <dbReference type="SAM" id="Phobius"/>
    </source>
</evidence>
<evidence type="ECO:0000313" key="4">
    <source>
        <dbReference type="Proteomes" id="UP001058872"/>
    </source>
</evidence>
<accession>A0AAE9NC94</accession>
<gene>
    <name evidence="3" type="ORF">DCM83_15105</name>
</gene>
<keyword evidence="2" id="KW-1133">Transmembrane helix</keyword>
<protein>
    <submittedName>
        <fullName evidence="3">Uncharacterized protein</fullName>
    </submittedName>
</protein>